<name>A0ABR1QYE7_9PEZI</name>
<dbReference type="RefSeq" id="XP_066707109.1">
    <property type="nucleotide sequence ID" value="XM_066838216.1"/>
</dbReference>
<feature type="compositionally biased region" description="Low complexity" evidence="1">
    <location>
        <begin position="55"/>
        <end position="64"/>
    </location>
</feature>
<feature type="region of interest" description="Disordered" evidence="1">
    <location>
        <begin position="163"/>
        <end position="206"/>
    </location>
</feature>
<evidence type="ECO:0000313" key="2">
    <source>
        <dbReference type="EMBL" id="KAK7967717.1"/>
    </source>
</evidence>
<protein>
    <submittedName>
        <fullName evidence="2">Uncharacterized protein</fullName>
    </submittedName>
</protein>
<dbReference type="Proteomes" id="UP001391051">
    <property type="component" value="Unassembled WGS sequence"/>
</dbReference>
<organism evidence="2 3">
    <name type="scientific">Apiospora aurea</name>
    <dbReference type="NCBI Taxonomy" id="335848"/>
    <lineage>
        <taxon>Eukaryota</taxon>
        <taxon>Fungi</taxon>
        <taxon>Dikarya</taxon>
        <taxon>Ascomycota</taxon>
        <taxon>Pezizomycotina</taxon>
        <taxon>Sordariomycetes</taxon>
        <taxon>Xylariomycetidae</taxon>
        <taxon>Amphisphaeriales</taxon>
        <taxon>Apiosporaceae</taxon>
        <taxon>Apiospora</taxon>
    </lineage>
</organism>
<feature type="compositionally biased region" description="Polar residues" evidence="1">
    <location>
        <begin position="116"/>
        <end position="127"/>
    </location>
</feature>
<reference evidence="2 3" key="1">
    <citation type="submission" date="2023-01" db="EMBL/GenBank/DDBJ databases">
        <title>Analysis of 21 Apiospora genomes using comparative genomics revels a genus with tremendous synthesis potential of carbohydrate active enzymes and secondary metabolites.</title>
        <authorList>
            <person name="Sorensen T."/>
        </authorList>
    </citation>
    <scope>NUCLEOTIDE SEQUENCE [LARGE SCALE GENOMIC DNA]</scope>
    <source>
        <strain evidence="2 3">CBS 24483</strain>
    </source>
</reference>
<proteinExistence type="predicted"/>
<sequence length="236" mass="25493">MPGKSHHRKRPSVDRVFELLADLDESQMEALLQEANSTISGNIAVSQGIDFFERPLSPETTSALPSPPTSPRASRQSRQFLTSLSPRKQTELRRRVSNRISSAPEPRARSSVALDQANTSPNGNTKMNRGYKRISRPWGLPSPTASPDLRDLLVAYLSGLSLPPSSTTTATSSPATSQSSFSPASSIFESDVDSPGLDLLEPSPLRNKRSVAAFGKPIEEPVNNIGDIFEVLGPSN</sequence>
<dbReference type="EMBL" id="JAQQWE010000001">
    <property type="protein sequence ID" value="KAK7967717.1"/>
    <property type="molecule type" value="Genomic_DNA"/>
</dbReference>
<feature type="compositionally biased region" description="Low complexity" evidence="1">
    <location>
        <begin position="163"/>
        <end position="186"/>
    </location>
</feature>
<gene>
    <name evidence="2" type="ORF">PG986_001994</name>
</gene>
<comment type="caution">
    <text evidence="2">The sequence shown here is derived from an EMBL/GenBank/DDBJ whole genome shotgun (WGS) entry which is preliminary data.</text>
</comment>
<accession>A0ABR1QYE7</accession>
<feature type="region of interest" description="Disordered" evidence="1">
    <location>
        <begin position="54"/>
        <end position="142"/>
    </location>
</feature>
<dbReference type="GeneID" id="92071278"/>
<keyword evidence="3" id="KW-1185">Reference proteome</keyword>
<evidence type="ECO:0000313" key="3">
    <source>
        <dbReference type="Proteomes" id="UP001391051"/>
    </source>
</evidence>
<evidence type="ECO:0000256" key="1">
    <source>
        <dbReference type="SAM" id="MobiDB-lite"/>
    </source>
</evidence>